<dbReference type="Proteomes" id="UP001148662">
    <property type="component" value="Unassembled WGS sequence"/>
</dbReference>
<gene>
    <name evidence="1" type="ORF">NM688_g3977</name>
</gene>
<proteinExistence type="predicted"/>
<evidence type="ECO:0000313" key="1">
    <source>
        <dbReference type="EMBL" id="KAJ3552769.1"/>
    </source>
</evidence>
<dbReference type="EMBL" id="JANHOG010000619">
    <property type="protein sequence ID" value="KAJ3552769.1"/>
    <property type="molecule type" value="Genomic_DNA"/>
</dbReference>
<evidence type="ECO:0000313" key="2">
    <source>
        <dbReference type="Proteomes" id="UP001148662"/>
    </source>
</evidence>
<protein>
    <submittedName>
        <fullName evidence="1">Uncharacterized protein</fullName>
    </submittedName>
</protein>
<keyword evidence="2" id="KW-1185">Reference proteome</keyword>
<reference evidence="1" key="1">
    <citation type="submission" date="2022-07" db="EMBL/GenBank/DDBJ databases">
        <title>Genome Sequence of Phlebia brevispora.</title>
        <authorList>
            <person name="Buettner E."/>
        </authorList>
    </citation>
    <scope>NUCLEOTIDE SEQUENCE</scope>
    <source>
        <strain evidence="1">MPL23</strain>
    </source>
</reference>
<comment type="caution">
    <text evidence="1">The sequence shown here is derived from an EMBL/GenBank/DDBJ whole genome shotgun (WGS) entry which is preliminary data.</text>
</comment>
<organism evidence="1 2">
    <name type="scientific">Phlebia brevispora</name>
    <dbReference type="NCBI Taxonomy" id="194682"/>
    <lineage>
        <taxon>Eukaryota</taxon>
        <taxon>Fungi</taxon>
        <taxon>Dikarya</taxon>
        <taxon>Basidiomycota</taxon>
        <taxon>Agaricomycotina</taxon>
        <taxon>Agaricomycetes</taxon>
        <taxon>Polyporales</taxon>
        <taxon>Meruliaceae</taxon>
        <taxon>Phlebia</taxon>
    </lineage>
</organism>
<sequence>MRGDWLPVLCRCNFTPNRIPANLLATTLRSSSVTDYTLRVRRRPCGEEDTASCVRAGCLAGADPSHKIFVVEAGPHTLNEYAHIQSERFGIHLVPDSKTMTFYLAATVNIMMYARTSPSDFDDWEKFNNLGWVSKGLIPLVKKVDASETYQVAPGKDTRAYSGSLRVSYGNFFTDIGKGYLDVAPRYRTSRGTMEDPNSINKYAMAEVRNVHRKMVNRMILRRTRSLKMVDAEIRTRSNTAHHCLCNMNHSNVTIITGHLVKCLHSISIECKRTVGIVYMENPRMYPNTTAKVSLICARRFIVVSARSLGYPATLECSGIGAKSVPEKCGVKPFIDLWRGRELTRSVSTTFVLVPMLMFYEDHNILFSACVVSEDSQTVDPIVLQTEPNGMNKDGVDLMTKNYVDAGIQLRPNDWELEQIGTKFTRRGMNFDYVGLYYIRLEDDLGTSSGSTVSIELTMWAMRSFVEAGKVRSVGVSECSASTLHYAYAEHPISALQVEYSVLTLDIEHKNADLLRTARELCVTVVECTPLDRSLLTGRYRAPDNFEEGDLRPIPPRFFKECFPIFRIVDSLNAIGKDVILIPGARKDLDEALGSFEVALTPEDGVEVRKLAEAADTEHTDGPWYHELGNKVSFPDALSIPERVKLTILSLEYYNGAASPATPYDLSSKTADRRSRFSREFKKWYVGYVSDRLDILEYLFGPGMYSSEFTRFVPCREAGLSYLTTFTHAPSLLCPGAQALLLTRSKSHVFPLTYAHLTVACHSTLNANTPSAVSTEMLGGGLQEYFSPSDESGFPVFDRSIVSSHASPIPTEHLSVGPDIISACSTPSAMKEESRVLDKLYSRTLCDDDHCEHEVCRDIHCIISPVSHIDCALYRFSSLITQTTAKDSANGRPAACSGPGTVALANYPIEVRFMNTHEENTSDICCLPIKVAEISDRPQPSTVNSDTERQIQESPPVDGICMSTDSDQTRGSYSFHDLCGASLNSLSEHRCNSTSNVDSTFLSHICKAYEDVDRAGSDGAAGENLHLGCTCSNNGTSYMSETVGTDEMQLWYRSTPSKESDREGQGFSGGVSTGSLATPSPSPPIGCISPDLLMSGIGGESLCAEEIDDPHTIVPADYSAVSGSAVELPSQVEGYIADDEVEDGDAAFSSMPKTAGLPKKHKLPKKYKLTKKQEPQTVVDYRMHKLVRTTLTHLLGLHDGGQPHEPPTPKEVSAFILGIGSGPSMSPFRLDYHSSAASLYNQAAFREFGTWFAERVTGHIFPNVAPQDYMTPAYFTAMAISKYNWLRGTYRAQFPSDNKPKPEGHQPTGYRAQLNTTRRRARRRVALFEQRKAMIEAAPLLTPRLKLLRYLLELMGKEGVSSDETDTEANTSKKYVRRKCRPWMNPLIAKGFQWLDSRNFLSSTGQPILHDVFRRRQHAHHADSIGEPMPGLPRNVYDPTFFEALPLRRTELLRPTDDLDLTPLMGSSELE</sequence>
<accession>A0ACC1T4E8</accession>
<name>A0ACC1T4E8_9APHY</name>